<dbReference type="RefSeq" id="WP_345315079.1">
    <property type="nucleotide sequence ID" value="NZ_BAABLF010000001.1"/>
</dbReference>
<organism evidence="3 4">
    <name type="scientific">Ferrimonas gelatinilytica</name>
    <dbReference type="NCBI Taxonomy" id="1255257"/>
    <lineage>
        <taxon>Bacteria</taxon>
        <taxon>Pseudomonadati</taxon>
        <taxon>Pseudomonadota</taxon>
        <taxon>Gammaproteobacteria</taxon>
        <taxon>Alteromonadales</taxon>
        <taxon>Ferrimonadaceae</taxon>
        <taxon>Ferrimonas</taxon>
    </lineage>
</organism>
<feature type="signal peptide" evidence="2">
    <location>
        <begin position="1"/>
        <end position="20"/>
    </location>
</feature>
<reference evidence="4" key="1">
    <citation type="journal article" date="2019" name="Int. J. Syst. Evol. Microbiol.">
        <title>The Global Catalogue of Microorganisms (GCM) 10K type strain sequencing project: providing services to taxonomists for standard genome sequencing and annotation.</title>
        <authorList>
            <consortium name="The Broad Institute Genomics Platform"/>
            <consortium name="The Broad Institute Genome Sequencing Center for Infectious Disease"/>
            <person name="Wu L."/>
            <person name="Ma J."/>
        </authorList>
    </citation>
    <scope>NUCLEOTIDE SEQUENCE [LARGE SCALE GENOMIC DNA]</scope>
    <source>
        <strain evidence="4">JCM 18720</strain>
    </source>
</reference>
<name>A0ABP9RUE3_9GAMM</name>
<protein>
    <submittedName>
        <fullName evidence="3">Outer membrane protein OmpK</fullName>
    </submittedName>
</protein>
<dbReference type="SUPFAM" id="SSF111364">
    <property type="entry name" value="Tsx-like channel"/>
    <property type="match status" value="1"/>
</dbReference>
<evidence type="ECO:0000313" key="3">
    <source>
        <dbReference type="EMBL" id="GAA5186153.1"/>
    </source>
</evidence>
<accession>A0ABP9RUE3</accession>
<proteinExistence type="inferred from homology"/>
<dbReference type="InterPro" id="IPR036777">
    <property type="entry name" value="Channel_Tsx-like_sf"/>
</dbReference>
<sequence length="257" mass="28106">MKSLALAGAAALSISAPASAEYLYGFGSASVNYLDWSNKAEDLSNGFKEDFLFLELEGGAGFSWGEMYGFIDLENPGSIGNGDKDGKPDGFRLAAKGTIGLNTGVNNLQVYGQLYTLNESGSQGNTFQVQNYVGGLRYNVFTESGFWFKPFLGAHIESNNFAGTGYNGLMAGWVLGYDFNVGNQKLSVSNWHETEFLREDQFRQGGALDSVGHNGAVALWWHLPAKFTLGLQYRYYDHKLGDAGYGDALIYTVKYNF</sequence>
<gene>
    <name evidence="3" type="ORF">GCM10025772_01090</name>
</gene>
<comment type="similarity">
    <text evidence="1">Belongs to the nucleoside-specific channel-forming outer membrane porin (Tsx) (TC 1.B.10) family.</text>
</comment>
<evidence type="ECO:0000256" key="2">
    <source>
        <dbReference type="SAM" id="SignalP"/>
    </source>
</evidence>
<dbReference type="Proteomes" id="UP001501600">
    <property type="component" value="Unassembled WGS sequence"/>
</dbReference>
<keyword evidence="2" id="KW-0732">Signal</keyword>
<dbReference type="NCBIfam" id="NF008574">
    <property type="entry name" value="PRK11528.1"/>
    <property type="match status" value="1"/>
</dbReference>
<dbReference type="EMBL" id="BAABLF010000001">
    <property type="protein sequence ID" value="GAA5186153.1"/>
    <property type="molecule type" value="Genomic_DNA"/>
</dbReference>
<dbReference type="Pfam" id="PF03502">
    <property type="entry name" value="Channel_Tsx"/>
    <property type="match status" value="1"/>
</dbReference>
<comment type="caution">
    <text evidence="3">The sequence shown here is derived from an EMBL/GenBank/DDBJ whole genome shotgun (WGS) entry which is preliminary data.</text>
</comment>
<keyword evidence="4" id="KW-1185">Reference proteome</keyword>
<evidence type="ECO:0000256" key="1">
    <source>
        <dbReference type="ARBA" id="ARBA00008728"/>
    </source>
</evidence>
<dbReference type="InterPro" id="IPR018013">
    <property type="entry name" value="Channel_Tsx-like"/>
</dbReference>
<evidence type="ECO:0000313" key="4">
    <source>
        <dbReference type="Proteomes" id="UP001501600"/>
    </source>
</evidence>
<feature type="chain" id="PRO_5045748260" evidence="2">
    <location>
        <begin position="21"/>
        <end position="257"/>
    </location>
</feature>